<evidence type="ECO:0000256" key="1">
    <source>
        <dbReference type="ARBA" id="ARBA00008609"/>
    </source>
</evidence>
<evidence type="ECO:0000259" key="4">
    <source>
        <dbReference type="Pfam" id="PF01571"/>
    </source>
</evidence>
<dbReference type="AlphaFoldDB" id="D5BQ88"/>
<keyword evidence="3" id="KW-0812">Transmembrane</keyword>
<dbReference type="RefSeq" id="WP_013045216.1">
    <property type="nucleotide sequence ID" value="NC_014010.1"/>
</dbReference>
<dbReference type="Pfam" id="PF17806">
    <property type="entry name" value="SO_alpha_A3"/>
    <property type="match status" value="1"/>
</dbReference>
<dbReference type="InterPro" id="IPR029043">
    <property type="entry name" value="GcvT/YgfZ_C"/>
</dbReference>
<evidence type="ECO:0000256" key="2">
    <source>
        <dbReference type="ARBA" id="ARBA00023002"/>
    </source>
</evidence>
<reference evidence="7 8" key="1">
    <citation type="journal article" date="2010" name="J. Bacteriol.">
        <title>Complete genome sequence of "Candidatus Puniceispirillum marinum" IMCC1322, a representative of the SAR116 clade in the Alphaproteobacteria.</title>
        <authorList>
            <person name="Oh H.M."/>
            <person name="Kwon K.K."/>
            <person name="Kang I."/>
            <person name="Kang S.G."/>
            <person name="Lee J.H."/>
            <person name="Kim S.J."/>
            <person name="Cho J.C."/>
        </authorList>
    </citation>
    <scope>NUCLEOTIDE SEQUENCE [LARGE SCALE GENOMIC DNA]</scope>
    <source>
        <strain evidence="7 8">IMCC1322</strain>
    </source>
</reference>
<dbReference type="GO" id="GO:0008115">
    <property type="term" value="F:sarcosine oxidase activity"/>
    <property type="evidence" value="ECO:0007669"/>
    <property type="project" value="UniProtKB-EC"/>
</dbReference>
<dbReference type="InterPro" id="IPR041854">
    <property type="entry name" value="BFD-like_2Fe2S-bd_dom_sf"/>
</dbReference>
<keyword evidence="3" id="KW-0472">Membrane</keyword>
<feature type="domain" description="GCVT N-terminal" evidence="4">
    <location>
        <begin position="599"/>
        <end position="870"/>
    </location>
</feature>
<dbReference type="Pfam" id="PF01571">
    <property type="entry name" value="GCV_T"/>
    <property type="match status" value="1"/>
</dbReference>
<dbReference type="Proteomes" id="UP000007460">
    <property type="component" value="Chromosome"/>
</dbReference>
<dbReference type="InterPro" id="IPR042204">
    <property type="entry name" value="2Fe-2S-bd_N"/>
</dbReference>
<keyword evidence="2 7" id="KW-0560">Oxidoreductase</keyword>
<dbReference type="EMBL" id="CP001751">
    <property type="protein sequence ID" value="ADE38586.1"/>
    <property type="molecule type" value="Genomic_DNA"/>
</dbReference>
<gene>
    <name evidence="7" type="ordered locus">SAR116_0343</name>
</gene>
<evidence type="ECO:0000313" key="8">
    <source>
        <dbReference type="Proteomes" id="UP000007460"/>
    </source>
</evidence>
<keyword evidence="8" id="KW-1185">Reference proteome</keyword>
<evidence type="ECO:0000259" key="5">
    <source>
        <dbReference type="Pfam" id="PF08669"/>
    </source>
</evidence>
<dbReference type="InterPro" id="IPR041117">
    <property type="entry name" value="SoxA_A3"/>
</dbReference>
<dbReference type="Gene3D" id="3.50.50.60">
    <property type="entry name" value="FAD/NAD(P)-binding domain"/>
    <property type="match status" value="1"/>
</dbReference>
<dbReference type="KEGG" id="apb:SAR116_0343"/>
<dbReference type="PRINTS" id="PR00368">
    <property type="entry name" value="FADPNR"/>
</dbReference>
<dbReference type="PANTHER" id="PTHR43757:SF2">
    <property type="entry name" value="AMINOMETHYLTRANSFERASE, MITOCHONDRIAL"/>
    <property type="match status" value="1"/>
</dbReference>
<dbReference type="InterPro" id="IPR013977">
    <property type="entry name" value="GcvT_C"/>
</dbReference>
<dbReference type="Pfam" id="PF08669">
    <property type="entry name" value="GCV_T_C"/>
    <property type="match status" value="1"/>
</dbReference>
<name>D5BQ88_PUNMI</name>
<dbReference type="Gene3D" id="3.10.20.440">
    <property type="entry name" value="2Fe-2S iron-sulphur cluster binding domain, sarcosine oxidase, alpha subunit, N-terminal domain"/>
    <property type="match status" value="1"/>
</dbReference>
<evidence type="ECO:0000313" key="7">
    <source>
        <dbReference type="EMBL" id="ADE38586.1"/>
    </source>
</evidence>
<dbReference type="InterPro" id="IPR028896">
    <property type="entry name" value="GcvT/YgfZ/DmdA"/>
</dbReference>
<dbReference type="SUPFAM" id="SSF101790">
    <property type="entry name" value="Aminomethyltransferase beta-barrel domain"/>
    <property type="match status" value="1"/>
</dbReference>
<dbReference type="EC" id="1.5.3.1" evidence="7"/>
<dbReference type="STRING" id="488538.SAR116_0343"/>
<feature type="transmembrane region" description="Helical" evidence="3">
    <location>
        <begin position="165"/>
        <end position="186"/>
    </location>
</feature>
<comment type="similarity">
    <text evidence="1">Belongs to the GcvT family.</text>
</comment>
<evidence type="ECO:0000259" key="6">
    <source>
        <dbReference type="Pfam" id="PF17806"/>
    </source>
</evidence>
<dbReference type="InterPro" id="IPR027266">
    <property type="entry name" value="TrmE/GcvT-like"/>
</dbReference>
<dbReference type="SUPFAM" id="SSF103025">
    <property type="entry name" value="Folate-binding domain"/>
    <property type="match status" value="1"/>
</dbReference>
<dbReference type="PRINTS" id="PR00469">
    <property type="entry name" value="PNDRDTASEII"/>
</dbReference>
<organism evidence="7 8">
    <name type="scientific">Puniceispirillum marinum (strain IMCC1322)</name>
    <dbReference type="NCBI Taxonomy" id="488538"/>
    <lineage>
        <taxon>Bacteria</taxon>
        <taxon>Pseudomonadati</taxon>
        <taxon>Pseudomonadota</taxon>
        <taxon>Alphaproteobacteria</taxon>
        <taxon>Candidatus Puniceispirillales</taxon>
        <taxon>Candidatus Puniceispirillaceae</taxon>
        <taxon>Candidatus Puniceispirillum</taxon>
    </lineage>
</organism>
<dbReference type="InterPro" id="IPR036188">
    <property type="entry name" value="FAD/NAD-bd_sf"/>
</dbReference>
<protein>
    <submittedName>
        <fullName evidence="7">Probable sarcosine oxidase (Alpha subunit) oxidoreductase protein</fullName>
        <ecNumber evidence="7">1.5.3.1</ecNumber>
    </submittedName>
</protein>
<dbReference type="Pfam" id="PF12831">
    <property type="entry name" value="FAD_oxidored"/>
    <property type="match status" value="1"/>
</dbReference>
<evidence type="ECO:0000256" key="3">
    <source>
        <dbReference type="SAM" id="Phobius"/>
    </source>
</evidence>
<dbReference type="eggNOG" id="COG0446">
    <property type="taxonomic scope" value="Bacteria"/>
</dbReference>
<dbReference type="Pfam" id="PF13510">
    <property type="entry name" value="Fer2_4"/>
    <property type="match status" value="1"/>
</dbReference>
<dbReference type="Gene3D" id="1.10.10.1100">
    <property type="entry name" value="BFD-like [2Fe-2S]-binding domain"/>
    <property type="match status" value="1"/>
</dbReference>
<dbReference type="OrthoDB" id="5287468at2"/>
<proteinExistence type="inferred from homology"/>
<feature type="domain" description="Aminomethyltransferase C-terminal" evidence="5">
    <location>
        <begin position="890"/>
        <end position="972"/>
    </location>
</feature>
<sequence>MTQQPFRHSTGGAINRSKSIKFEFNNNIYFGFEGDTLASALLANGVFLTARSFKYHRPRGIMGAGVEEPSCLVELLGDNAAGNHAATTVQLCDGLRAKSVNCWPSPNFDLMGINQLFSRFLPAGFYYKTFMWPNWHFFEPSIRRAAGLAAAPDDRIPDQHYETRYWYGDMLIVGGGACGLLAALIASRSGARVMLVDDHPDLGGYLRTSQNTIDGKAAMDWVKDVIAELDANPDVTILRDATAWGYREDNQLLVTERNPSAEHVFQRGWKVRANQVVLATGAIERNLIFANNDRPGIMLASAVQRYVNEFAVTPGRRIVIFTNNSSAYALAHDLQTAKKDVVAIIDSRPLDNIGAEKDGLDIPIHAMCQITAAHGAKHLNAISISDADGKITRLDCDLLAISGGWNPAVHLFSQSRGTLSYDDDLASFVPDKAMQKVVSIGAAVGKMNIADAMAETVEAVTANLAQNGFACPALTMPKIDSVADYNLQPLWHVDGLKPGDKAFVDIQNDVTLDDIGLAMREGFDTVEHVKRYTTAGMGIDQGKTGNVNIIGHMAEVSNKSPGDIGTTTFRSPFTPVDFGAIAGQRNGKVVLPFRHTPITEWNKKHGAVMYEAGARWQRPGYFPIKGGTMQDAINAEAEAVRFGVGVYDGSPLGKFDISGRDAAAFIDLLYTNDFSNLEIGMGRYGIMLSEDGLILDDGVTFKLGDNHFMMSTSTGHADIVFRHMEYVLQVECPDWQVWITPITSQWCNATICGPKARDVMAALDIDIDISAEAFPFMGIRDAIVAGIPARICRVSFTGEVSFEISIWPRHAEAMWLRIMEAGEPFGIVPVGSETSHVLRVEKGFLSLGHEADATADPYDLGMGWIMSRNKMHAIGRRSVDIRRSSGRPRRELVGLLPESGGELVPEGAPITPNGARVASEGFVSACVWSVANKQVIALGLLTDGRARIGETVIIRDREKIIKAIVTKPCFYDPKGQILRG</sequence>
<dbReference type="InterPro" id="IPR006222">
    <property type="entry name" value="GCVT_N"/>
</dbReference>
<dbReference type="eggNOG" id="COG0404">
    <property type="taxonomic scope" value="Bacteria"/>
</dbReference>
<dbReference type="HOGENOM" id="CLU_011963_0_0_5"/>
<keyword evidence="3" id="KW-1133">Transmembrane helix</keyword>
<feature type="domain" description="SoxA A3" evidence="6">
    <location>
        <begin position="501"/>
        <end position="583"/>
    </location>
</feature>
<dbReference type="PANTHER" id="PTHR43757">
    <property type="entry name" value="AMINOMETHYLTRANSFERASE"/>
    <property type="match status" value="1"/>
</dbReference>
<accession>D5BQ88</accession>
<dbReference type="Gene3D" id="3.30.1360.120">
    <property type="entry name" value="Probable tRNA modification gtpase trme, domain 1"/>
    <property type="match status" value="1"/>
</dbReference>
<dbReference type="SUPFAM" id="SSF51905">
    <property type="entry name" value="FAD/NAD(P)-binding domain"/>
    <property type="match status" value="1"/>
</dbReference>